<reference evidence="1 2" key="1">
    <citation type="journal article" date="2010" name="J. Bacteriol.">
        <title>Genome sequence of the milbemycin-producing bacterium Streptomyces bingchenggensis.</title>
        <authorList>
            <person name="Wang X.J."/>
            <person name="Yan Y.J."/>
            <person name="Zhang B."/>
            <person name="An J."/>
            <person name="Wang J.J."/>
            <person name="Tian J."/>
            <person name="Jiang L."/>
            <person name="Chen Y.H."/>
            <person name="Huang S.X."/>
            <person name="Yin M."/>
            <person name="Zhang J."/>
            <person name="Gao A.L."/>
            <person name="Liu C.X."/>
            <person name="Zhu Z.X."/>
            <person name="Xiang W.S."/>
        </authorList>
    </citation>
    <scope>NUCLEOTIDE SEQUENCE [LARGE SCALE GENOMIC DNA]</scope>
    <source>
        <strain evidence="1 2">BCW-1</strain>
    </source>
</reference>
<evidence type="ECO:0000313" key="1">
    <source>
        <dbReference type="EMBL" id="ADI10671.1"/>
    </source>
</evidence>
<dbReference type="AlphaFoldDB" id="D7CAY8"/>
<dbReference type="Proteomes" id="UP000000377">
    <property type="component" value="Chromosome"/>
</dbReference>
<keyword evidence="2" id="KW-1185">Reference proteome</keyword>
<accession>D7CAY8</accession>
<dbReference type="HOGENOM" id="CLU_2902151_0_0_11"/>
<proteinExistence type="predicted"/>
<dbReference type="KEGG" id="sbh:SBI_07551"/>
<sequence length="62" mass="7328">MSCGRFRSSGCTERTFIRSRTVSLVPFAQKCPEAHLWQWRRTIGRQVGRTAQFLDTELHRFQ</sequence>
<protein>
    <submittedName>
        <fullName evidence="1">Uncharacterized protein</fullName>
    </submittedName>
</protein>
<name>D7CAY8_STRBB</name>
<organism evidence="1 2">
    <name type="scientific">Streptomyces bingchenggensis (strain BCW-1)</name>
    <dbReference type="NCBI Taxonomy" id="749414"/>
    <lineage>
        <taxon>Bacteria</taxon>
        <taxon>Bacillati</taxon>
        <taxon>Actinomycetota</taxon>
        <taxon>Actinomycetes</taxon>
        <taxon>Kitasatosporales</taxon>
        <taxon>Streptomycetaceae</taxon>
        <taxon>Streptomyces</taxon>
    </lineage>
</organism>
<dbReference type="EMBL" id="CP002047">
    <property type="protein sequence ID" value="ADI10671.1"/>
    <property type="molecule type" value="Genomic_DNA"/>
</dbReference>
<evidence type="ECO:0000313" key="2">
    <source>
        <dbReference type="Proteomes" id="UP000000377"/>
    </source>
</evidence>
<gene>
    <name evidence="1" type="ordered locus">SBI_07551</name>
</gene>